<gene>
    <name evidence="2" type="ORF">PAXINDRAFT_13550</name>
</gene>
<organism evidence="2 3">
    <name type="scientific">Paxillus involutus ATCC 200175</name>
    <dbReference type="NCBI Taxonomy" id="664439"/>
    <lineage>
        <taxon>Eukaryota</taxon>
        <taxon>Fungi</taxon>
        <taxon>Dikarya</taxon>
        <taxon>Basidiomycota</taxon>
        <taxon>Agaricomycotina</taxon>
        <taxon>Agaricomycetes</taxon>
        <taxon>Agaricomycetidae</taxon>
        <taxon>Boletales</taxon>
        <taxon>Paxilineae</taxon>
        <taxon>Paxillaceae</taxon>
        <taxon>Paxillus</taxon>
    </lineage>
</organism>
<dbReference type="Proteomes" id="UP000053647">
    <property type="component" value="Unassembled WGS sequence"/>
</dbReference>
<evidence type="ECO:0000313" key="3">
    <source>
        <dbReference type="Proteomes" id="UP000053647"/>
    </source>
</evidence>
<accession>A0A0C9TTM3</accession>
<keyword evidence="1" id="KW-0472">Membrane</keyword>
<feature type="transmembrane region" description="Helical" evidence="1">
    <location>
        <begin position="219"/>
        <end position="248"/>
    </location>
</feature>
<feature type="transmembrane region" description="Helical" evidence="1">
    <location>
        <begin position="375"/>
        <end position="399"/>
    </location>
</feature>
<evidence type="ECO:0000256" key="1">
    <source>
        <dbReference type="SAM" id="Phobius"/>
    </source>
</evidence>
<feature type="transmembrane region" description="Helical" evidence="1">
    <location>
        <begin position="338"/>
        <end position="363"/>
    </location>
</feature>
<proteinExistence type="predicted"/>
<feature type="transmembrane region" description="Helical" evidence="1">
    <location>
        <begin position="292"/>
        <end position="317"/>
    </location>
</feature>
<dbReference type="EMBL" id="KN819350">
    <property type="protein sequence ID" value="KIJ13588.1"/>
    <property type="molecule type" value="Genomic_DNA"/>
</dbReference>
<dbReference type="HOGENOM" id="CLU_046456_0_0_1"/>
<reference evidence="2 3" key="1">
    <citation type="submission" date="2014-06" db="EMBL/GenBank/DDBJ databases">
        <authorList>
            <consortium name="DOE Joint Genome Institute"/>
            <person name="Kuo A."/>
            <person name="Kohler A."/>
            <person name="Nagy L.G."/>
            <person name="Floudas D."/>
            <person name="Copeland A."/>
            <person name="Barry K.W."/>
            <person name="Cichocki N."/>
            <person name="Veneault-Fourrey C."/>
            <person name="LaButti K."/>
            <person name="Lindquist E.A."/>
            <person name="Lipzen A."/>
            <person name="Lundell T."/>
            <person name="Morin E."/>
            <person name="Murat C."/>
            <person name="Sun H."/>
            <person name="Tunlid A."/>
            <person name="Henrissat B."/>
            <person name="Grigoriev I.V."/>
            <person name="Hibbett D.S."/>
            <person name="Martin F."/>
            <person name="Nordberg H.P."/>
            <person name="Cantor M.N."/>
            <person name="Hua S.X."/>
        </authorList>
    </citation>
    <scope>NUCLEOTIDE SEQUENCE [LARGE SCALE GENOMIC DNA]</scope>
    <source>
        <strain evidence="2 3">ATCC 200175</strain>
    </source>
</reference>
<keyword evidence="3" id="KW-1185">Reference proteome</keyword>
<protein>
    <submittedName>
        <fullName evidence="2">Unplaced genomic scaffold PAXINscaffold_28, whole genome shotgun sequence</fullName>
    </submittedName>
</protein>
<keyword evidence="1" id="KW-0812">Transmembrane</keyword>
<dbReference type="AlphaFoldDB" id="A0A0C9TTM3"/>
<reference evidence="3" key="2">
    <citation type="submission" date="2015-01" db="EMBL/GenBank/DDBJ databases">
        <title>Evolutionary Origins and Diversification of the Mycorrhizal Mutualists.</title>
        <authorList>
            <consortium name="DOE Joint Genome Institute"/>
            <consortium name="Mycorrhizal Genomics Consortium"/>
            <person name="Kohler A."/>
            <person name="Kuo A."/>
            <person name="Nagy L.G."/>
            <person name="Floudas D."/>
            <person name="Copeland A."/>
            <person name="Barry K.W."/>
            <person name="Cichocki N."/>
            <person name="Veneault-Fourrey C."/>
            <person name="LaButti K."/>
            <person name="Lindquist E.A."/>
            <person name="Lipzen A."/>
            <person name="Lundell T."/>
            <person name="Morin E."/>
            <person name="Murat C."/>
            <person name="Riley R."/>
            <person name="Ohm R."/>
            <person name="Sun H."/>
            <person name="Tunlid A."/>
            <person name="Henrissat B."/>
            <person name="Grigoriev I.V."/>
            <person name="Hibbett D.S."/>
            <person name="Martin F."/>
        </authorList>
    </citation>
    <scope>NUCLEOTIDE SEQUENCE [LARGE SCALE GENOMIC DNA]</scope>
    <source>
        <strain evidence="3">ATCC 200175</strain>
    </source>
</reference>
<name>A0A0C9TTM3_PAXIN</name>
<evidence type="ECO:0000313" key="2">
    <source>
        <dbReference type="EMBL" id="KIJ13588.1"/>
    </source>
</evidence>
<feature type="transmembrane region" description="Helical" evidence="1">
    <location>
        <begin position="268"/>
        <end position="286"/>
    </location>
</feature>
<keyword evidence="1" id="KW-1133">Transmembrane helix</keyword>
<sequence length="415" mass="46031">MSEHIAQAVPSWPSQLCKDINKPTIDTRCSPIFDELNFDKFIEVIHNDWQGIVHPLGPMYYFNAKLNAYTRFNVVQSSHEQLQKFEMWLQGLWSLLSANRAELILVAEPFTRAGSERYQYYDAPSQRNFESSFVMESTASSIFGSRESLVEMTNILKDVECFVTDSQSRFLMEPAVFSYARILFILNHNQFLHYYGQPEARLVRSYSILPHQHPKPYGIFWLISVAALLGFPIFEFGHLNCVCVNGIVSPIDIAAYIDKTNSNVKFQMGLATVILAVDSGILGIVATNFQSIPLAMCHGSFIACITCIIAGLITGHLGERLKSPSIFTICAGTLNNHIRLYAAAFSMPTSLCIMGLGLSLIAFFLGGGDPPTSPWASLIICSSIATLSVLEIAVLLMIYSGQLAESPHRNSFGAV</sequence>